<reference evidence="5 6" key="1">
    <citation type="submission" date="2017-12" db="EMBL/GenBank/DDBJ databases">
        <authorList>
            <person name="Hurst M.R.H."/>
        </authorList>
    </citation>
    <scope>NUCLEOTIDE SEQUENCE [LARGE SCALE GENOMIC DNA]</scope>
    <source>
        <strain evidence="5 6">BM15</strain>
    </source>
</reference>
<dbReference type="SUPFAM" id="SSF53822">
    <property type="entry name" value="Periplasmic binding protein-like I"/>
    <property type="match status" value="1"/>
</dbReference>
<dbReference type="InterPro" id="IPR025997">
    <property type="entry name" value="SBP_2_dom"/>
</dbReference>
<gene>
    <name evidence="5" type="ORF">CUV01_06215</name>
</gene>
<feature type="domain" description="HTH lacI-type" evidence="4">
    <location>
        <begin position="5"/>
        <end position="46"/>
    </location>
</feature>
<accession>A0A2K9EFB6</accession>
<keyword evidence="3" id="KW-0732">Signal</keyword>
<dbReference type="Pfam" id="PF13407">
    <property type="entry name" value="Peripla_BP_4"/>
    <property type="match status" value="1"/>
</dbReference>
<dbReference type="InterPro" id="IPR010982">
    <property type="entry name" value="Lambda_DNA-bd_dom_sf"/>
</dbReference>
<dbReference type="InterPro" id="IPR028082">
    <property type="entry name" value="Peripla_BP_I"/>
</dbReference>
<evidence type="ECO:0000256" key="2">
    <source>
        <dbReference type="ARBA" id="ARBA00007639"/>
    </source>
</evidence>
<sequence length="337" mass="36450">MARKATADDVARAAGVSASTVDRVLNNRGGVSEIKERQVFAAARRLKLDRALDPRDARTLRVAAFLQPPANPFHAALTTAVQAANRGPDPFNIQTRIFHVEPSRPQQTAQRVQAAGAQHDAVIICVAHDDALARALEVVTDMGKPVITLATDIRCRGAIYVGPDNLRSGRLAGELMGRFLGAQGGEIILIAGLLSMIGQQERRDGFQAVLGERFPQCRVAEVFESHEDSARAGDLVYRALRRNPLIRGIYNESAGAGAVADALQRLGHQGKVTFITHELTRKRRQLLQAGAIDAIIDQNPSAEIDTAIRAIAAFYRRTAADTGSTVTPVNVFLRENC</sequence>
<dbReference type="Gene3D" id="1.10.260.40">
    <property type="entry name" value="lambda repressor-like DNA-binding domains"/>
    <property type="match status" value="1"/>
</dbReference>
<dbReference type="Pfam" id="PF00356">
    <property type="entry name" value="LacI"/>
    <property type="match status" value="1"/>
</dbReference>
<dbReference type="GO" id="GO:0003677">
    <property type="term" value="F:DNA binding"/>
    <property type="evidence" value="ECO:0007669"/>
    <property type="project" value="InterPro"/>
</dbReference>
<dbReference type="SUPFAM" id="SSF47413">
    <property type="entry name" value="lambda repressor-like DNA-binding domains"/>
    <property type="match status" value="1"/>
</dbReference>
<protein>
    <submittedName>
        <fullName evidence="5">LacI family transcriptional regulator</fullName>
    </submittedName>
</protein>
<dbReference type="RefSeq" id="WP_101459712.1">
    <property type="nucleotide sequence ID" value="NZ_CP025408.1"/>
</dbReference>
<dbReference type="AlphaFoldDB" id="A0A2K9EFB6"/>
<evidence type="ECO:0000313" key="5">
    <source>
        <dbReference type="EMBL" id="AUH33039.1"/>
    </source>
</evidence>
<keyword evidence="6" id="KW-1185">Reference proteome</keyword>
<comment type="similarity">
    <text evidence="2">Belongs to the bacterial solute-binding protein 2 family.</text>
</comment>
<evidence type="ECO:0000256" key="1">
    <source>
        <dbReference type="ARBA" id="ARBA00004196"/>
    </source>
</evidence>
<dbReference type="EMBL" id="CP025408">
    <property type="protein sequence ID" value="AUH33039.1"/>
    <property type="molecule type" value="Genomic_DNA"/>
</dbReference>
<evidence type="ECO:0000259" key="4">
    <source>
        <dbReference type="PROSITE" id="PS50932"/>
    </source>
</evidence>
<dbReference type="PANTHER" id="PTHR46847">
    <property type="entry name" value="D-ALLOSE-BINDING PERIPLASMIC PROTEIN-RELATED"/>
    <property type="match status" value="1"/>
</dbReference>
<dbReference type="PANTHER" id="PTHR46847:SF1">
    <property type="entry name" value="D-ALLOSE-BINDING PERIPLASMIC PROTEIN-RELATED"/>
    <property type="match status" value="1"/>
</dbReference>
<dbReference type="InterPro" id="IPR000843">
    <property type="entry name" value="HTH_LacI"/>
</dbReference>
<dbReference type="KEGG" id="paro:CUV01_06215"/>
<dbReference type="OrthoDB" id="9805774at2"/>
<evidence type="ECO:0000313" key="6">
    <source>
        <dbReference type="Proteomes" id="UP000233742"/>
    </source>
</evidence>
<dbReference type="CDD" id="cd06307">
    <property type="entry name" value="PBP1_sugar_binding"/>
    <property type="match status" value="1"/>
</dbReference>
<dbReference type="Proteomes" id="UP000233742">
    <property type="component" value="Chromosome"/>
</dbReference>
<dbReference type="CDD" id="cd01392">
    <property type="entry name" value="HTH_LacI"/>
    <property type="match status" value="1"/>
</dbReference>
<comment type="subcellular location">
    <subcellularLocation>
        <location evidence="1">Cell envelope</location>
    </subcellularLocation>
</comment>
<dbReference type="SMART" id="SM00354">
    <property type="entry name" value="HTH_LACI"/>
    <property type="match status" value="1"/>
</dbReference>
<organism evidence="5 6">
    <name type="scientific">Paracoccus tegillarcae</name>
    <dbReference type="NCBI Taxonomy" id="1529068"/>
    <lineage>
        <taxon>Bacteria</taxon>
        <taxon>Pseudomonadati</taxon>
        <taxon>Pseudomonadota</taxon>
        <taxon>Alphaproteobacteria</taxon>
        <taxon>Rhodobacterales</taxon>
        <taxon>Paracoccaceae</taxon>
        <taxon>Paracoccus</taxon>
    </lineage>
</organism>
<evidence type="ECO:0000256" key="3">
    <source>
        <dbReference type="ARBA" id="ARBA00022729"/>
    </source>
</evidence>
<proteinExistence type="inferred from homology"/>
<dbReference type="GO" id="GO:0030246">
    <property type="term" value="F:carbohydrate binding"/>
    <property type="evidence" value="ECO:0007669"/>
    <property type="project" value="UniProtKB-ARBA"/>
</dbReference>
<name>A0A2K9EFB6_9RHOB</name>
<dbReference type="GO" id="GO:0006355">
    <property type="term" value="P:regulation of DNA-templated transcription"/>
    <property type="evidence" value="ECO:0007669"/>
    <property type="project" value="InterPro"/>
</dbReference>
<dbReference type="GO" id="GO:0030313">
    <property type="term" value="C:cell envelope"/>
    <property type="evidence" value="ECO:0007669"/>
    <property type="project" value="UniProtKB-SubCell"/>
</dbReference>
<dbReference type="Gene3D" id="3.40.50.2300">
    <property type="match status" value="2"/>
</dbReference>
<dbReference type="PROSITE" id="PS50932">
    <property type="entry name" value="HTH_LACI_2"/>
    <property type="match status" value="1"/>
</dbReference>